<comment type="caution">
    <text evidence="3">The sequence shown here is derived from an EMBL/GenBank/DDBJ whole genome shotgun (WGS) entry which is preliminary data.</text>
</comment>
<sequence>MQPNKKQKTHHDTIVEFKRSIKPKSRLLLTPDVPLIFGSYVKVILHTTCLLALLTLFFGIYMAVSKEINERFDQDVKFLENVISVCRQKYTGNHCSHPDLAPFLKPYCNEWKQCAERDPAMIGRAKIATRIFGELVNGLVESLTLKSMIGICLLAFGSFMLSSLAF</sequence>
<protein>
    <submittedName>
        <fullName evidence="3">Di-sulfide bridge nucleocytoplasmic transport domain-containing protein</fullName>
    </submittedName>
</protein>
<dbReference type="Pfam" id="PF10104">
    <property type="entry name" value="Brr6_like_C_C"/>
    <property type="match status" value="1"/>
</dbReference>
<organism evidence="3 4">
    <name type="scientific">Phycomyces blakesleeanus</name>
    <dbReference type="NCBI Taxonomy" id="4837"/>
    <lineage>
        <taxon>Eukaryota</taxon>
        <taxon>Fungi</taxon>
        <taxon>Fungi incertae sedis</taxon>
        <taxon>Mucoromycota</taxon>
        <taxon>Mucoromycotina</taxon>
        <taxon>Mucoromycetes</taxon>
        <taxon>Mucorales</taxon>
        <taxon>Phycomycetaceae</taxon>
        <taxon>Phycomyces</taxon>
    </lineage>
</organism>
<evidence type="ECO:0000313" key="3">
    <source>
        <dbReference type="EMBL" id="KAL0075312.1"/>
    </source>
</evidence>
<keyword evidence="1" id="KW-0812">Transmembrane</keyword>
<feature type="transmembrane region" description="Helical" evidence="1">
    <location>
        <begin position="43"/>
        <end position="64"/>
    </location>
</feature>
<accession>A0ABR3AJA7</accession>
<dbReference type="InterPro" id="IPR018767">
    <property type="entry name" value="Brl1/Brr6_dom"/>
</dbReference>
<proteinExistence type="predicted"/>
<dbReference type="Proteomes" id="UP001448207">
    <property type="component" value="Unassembled WGS sequence"/>
</dbReference>
<evidence type="ECO:0000313" key="4">
    <source>
        <dbReference type="Proteomes" id="UP001448207"/>
    </source>
</evidence>
<dbReference type="PANTHER" id="PTHR28136">
    <property type="entry name" value="NUCLEUS EXPORT PROTEIN BRR6"/>
    <property type="match status" value="1"/>
</dbReference>
<dbReference type="SMART" id="SM01042">
    <property type="entry name" value="Brr6_like_C_C"/>
    <property type="match status" value="1"/>
</dbReference>
<keyword evidence="4" id="KW-1185">Reference proteome</keyword>
<evidence type="ECO:0000259" key="2">
    <source>
        <dbReference type="SMART" id="SM01042"/>
    </source>
</evidence>
<evidence type="ECO:0000256" key="1">
    <source>
        <dbReference type="SAM" id="Phobius"/>
    </source>
</evidence>
<dbReference type="EMBL" id="JBCLYO010000037">
    <property type="protein sequence ID" value="KAL0075312.1"/>
    <property type="molecule type" value="Genomic_DNA"/>
</dbReference>
<feature type="domain" description="Brl1/Brr6" evidence="2">
    <location>
        <begin position="37"/>
        <end position="165"/>
    </location>
</feature>
<name>A0ABR3AJA7_PHYBL</name>
<keyword evidence="1" id="KW-1133">Transmembrane helix</keyword>
<gene>
    <name evidence="3" type="ORF">J3Q64DRAFT_1775925</name>
</gene>
<keyword evidence="1" id="KW-0472">Membrane</keyword>
<reference evidence="3 4" key="1">
    <citation type="submission" date="2024-04" db="EMBL/GenBank/DDBJ databases">
        <title>Symmetric and asymmetric DNA N6-adenine methylation regulates different biological responses in Mucorales.</title>
        <authorList>
            <consortium name="Lawrence Berkeley National Laboratory"/>
            <person name="Lax C."/>
            <person name="Mondo S.J."/>
            <person name="Osorio-Concepcion M."/>
            <person name="Muszewska A."/>
            <person name="Corrochano-Luque M."/>
            <person name="Gutierrez G."/>
            <person name="Riley R."/>
            <person name="Lipzen A."/>
            <person name="Guo J."/>
            <person name="Hundley H."/>
            <person name="Amirebrahimi M."/>
            <person name="Ng V."/>
            <person name="Lorenzo-Gutierrez D."/>
            <person name="Binder U."/>
            <person name="Yang J."/>
            <person name="Song Y."/>
            <person name="Canovas D."/>
            <person name="Navarro E."/>
            <person name="Freitag M."/>
            <person name="Gabaldon T."/>
            <person name="Grigoriev I.V."/>
            <person name="Corrochano L.M."/>
            <person name="Nicolas F.E."/>
            <person name="Garre V."/>
        </authorList>
    </citation>
    <scope>NUCLEOTIDE SEQUENCE [LARGE SCALE GENOMIC DNA]</scope>
    <source>
        <strain evidence="3 4">L51</strain>
    </source>
</reference>
<dbReference type="PANTHER" id="PTHR28136:SF1">
    <property type="entry name" value="NUCLEUS EXPORT PROTEIN BRL1"/>
    <property type="match status" value="1"/>
</dbReference>
<dbReference type="InterPro" id="IPR040202">
    <property type="entry name" value="Brl1/Brr6"/>
</dbReference>